<name>A0AAW6UBU2_PRORE</name>
<sequence>MNIVAKTDLTFQNFTFNPIVEDGQVWLTSTEIAQVLGYSRTDNVSKLYARNADEFTDSMTMTVNMTFNGINNSLRNKSVRVYSLRGAHLIAMFSNTPVAKEFRKWVLDILDREVELGNHSPVFNYHYPIESADIHNRKFDNAWLTPSSLIDNRNPAPELDLIEQLERDGFDVTGAKVRIHALHNSAKQAVQIEELFVDTKKMLHRLKDSFDVGSRLGGANVVFEGKDKGVMISGNKKRNIGCH</sequence>
<dbReference type="Proteomes" id="UP001159001">
    <property type="component" value="Unassembled WGS sequence"/>
</dbReference>
<organism evidence="2 3">
    <name type="scientific">Providencia rettgeri</name>
    <dbReference type="NCBI Taxonomy" id="587"/>
    <lineage>
        <taxon>Bacteria</taxon>
        <taxon>Pseudomonadati</taxon>
        <taxon>Pseudomonadota</taxon>
        <taxon>Gammaproteobacteria</taxon>
        <taxon>Enterobacterales</taxon>
        <taxon>Morganellaceae</taxon>
        <taxon>Providencia</taxon>
    </lineage>
</organism>
<dbReference type="EMBL" id="JAOWIN010000004">
    <property type="protein sequence ID" value="MDI9092589.1"/>
    <property type="molecule type" value="Genomic_DNA"/>
</dbReference>
<accession>A0AAW6UBU2</accession>
<dbReference type="SMART" id="SM01040">
    <property type="entry name" value="Bro-N"/>
    <property type="match status" value="1"/>
</dbReference>
<evidence type="ECO:0000313" key="2">
    <source>
        <dbReference type="EMBL" id="MDI9092589.1"/>
    </source>
</evidence>
<dbReference type="PROSITE" id="PS51750">
    <property type="entry name" value="BRO_N"/>
    <property type="match status" value="1"/>
</dbReference>
<dbReference type="AlphaFoldDB" id="A0AAW6UBU2"/>
<dbReference type="InterPro" id="IPR003497">
    <property type="entry name" value="BRO_N_domain"/>
</dbReference>
<dbReference type="RefSeq" id="WP_283026893.1">
    <property type="nucleotide sequence ID" value="NZ_JAOWIN010000004.1"/>
</dbReference>
<gene>
    <name evidence="2" type="ORF">OGX73_08150</name>
</gene>
<dbReference type="Pfam" id="PF02498">
    <property type="entry name" value="Bro-N"/>
    <property type="match status" value="1"/>
</dbReference>
<protein>
    <submittedName>
        <fullName evidence="2">BRO family protein</fullName>
    </submittedName>
</protein>
<comment type="caution">
    <text evidence="2">The sequence shown here is derived from an EMBL/GenBank/DDBJ whole genome shotgun (WGS) entry which is preliminary data.</text>
</comment>
<evidence type="ECO:0000259" key="1">
    <source>
        <dbReference type="PROSITE" id="PS51750"/>
    </source>
</evidence>
<evidence type="ECO:0000313" key="3">
    <source>
        <dbReference type="Proteomes" id="UP001159001"/>
    </source>
</evidence>
<feature type="domain" description="Bro-N" evidence="1">
    <location>
        <begin position="1"/>
        <end position="117"/>
    </location>
</feature>
<proteinExistence type="predicted"/>
<reference evidence="2" key="1">
    <citation type="submission" date="2022-10" db="EMBL/GenBank/DDBJ databases">
        <title>Bacterial isolates recovered from the One Health project in Brazil.</title>
        <authorList>
            <person name="Valiatti T.B."/>
            <person name="Santos F."/>
            <person name="Cayo R."/>
            <person name="Gales A.C."/>
        </authorList>
    </citation>
    <scope>NUCLEOTIDE SEQUENCE</scope>
    <source>
        <strain evidence="2">PVR188</strain>
    </source>
</reference>